<proteinExistence type="predicted"/>
<comment type="caution">
    <text evidence="2">The sequence shown here is derived from an EMBL/GenBank/DDBJ whole genome shotgun (WGS) entry which is preliminary data.</text>
</comment>
<feature type="region of interest" description="Disordered" evidence="1">
    <location>
        <begin position="484"/>
        <end position="554"/>
    </location>
</feature>
<name>A0A7C4LLZ6_9PLAN</name>
<dbReference type="AlphaFoldDB" id="A0A7C4LLZ6"/>
<sequence>MAPPAEPRLNFRRLVALSTLMMLWGTLGSRPAAAEESIPLELQPYRVHLLVAQTCDPVRPCEDLTPALTAQCERTWGGRWQVHVQPLAEPRWFDLAGFAEFPLDEVARDEIVDVRYLVWIARRATGVQVSLRSFEPRWGHRSPVLQEWLLDERELPDRILQLTRRLFRPVAAWEKRDDQSVWLVVKGGGLAEADPEFALFQTGELLTPWLIARRRDGTLARQQAIPWTYFRVESLEQGRGWATAVSGLKSPLAIKARGRMEYVAVAARPQWSHTRFECRAQAQPPRPMSAHRVELRAEGQAAATADSTTAAASPEIVITDRSGGLVLSLAERPKLVWLTIYSGTLKLAYVPVAVGHAPVVRIDLPDDSVRLQAEGQLQLLESELVDEVARRSADIAATRAAAKRQDWNAVQFHLDRLRKQATPQSFLERVSAVRVAAVTAAQKNKDRVTEQRVQRLCDETSDLIRRYLADDRLRRLEEEIAELRAAANEPAPGSSARAGTPGNRPAAPDNRSPAPGNRSPAPDNRPAPSDNRPAPSPPAPNATTKPAAPKGTGF</sequence>
<accession>A0A7C4LLZ6</accession>
<organism evidence="2">
    <name type="scientific">Schlesneria paludicola</name>
    <dbReference type="NCBI Taxonomy" id="360056"/>
    <lineage>
        <taxon>Bacteria</taxon>
        <taxon>Pseudomonadati</taxon>
        <taxon>Planctomycetota</taxon>
        <taxon>Planctomycetia</taxon>
        <taxon>Planctomycetales</taxon>
        <taxon>Planctomycetaceae</taxon>
        <taxon>Schlesneria</taxon>
    </lineage>
</organism>
<feature type="compositionally biased region" description="Low complexity" evidence="1">
    <location>
        <begin position="541"/>
        <end position="554"/>
    </location>
</feature>
<protein>
    <submittedName>
        <fullName evidence="2">Uncharacterized protein</fullName>
    </submittedName>
</protein>
<reference evidence="2" key="1">
    <citation type="journal article" date="2020" name="mSystems">
        <title>Genome- and Community-Level Interaction Insights into Carbon Utilization and Element Cycling Functions of Hydrothermarchaeota in Hydrothermal Sediment.</title>
        <authorList>
            <person name="Zhou Z."/>
            <person name="Liu Y."/>
            <person name="Xu W."/>
            <person name="Pan J."/>
            <person name="Luo Z.H."/>
            <person name="Li M."/>
        </authorList>
    </citation>
    <scope>NUCLEOTIDE SEQUENCE [LARGE SCALE GENOMIC DNA]</scope>
    <source>
        <strain evidence="2">SpSt-508</strain>
    </source>
</reference>
<evidence type="ECO:0000313" key="2">
    <source>
        <dbReference type="EMBL" id="HGT40173.1"/>
    </source>
</evidence>
<evidence type="ECO:0000256" key="1">
    <source>
        <dbReference type="SAM" id="MobiDB-lite"/>
    </source>
</evidence>
<gene>
    <name evidence="2" type="ORF">ENS64_13070</name>
</gene>
<dbReference type="EMBL" id="DSVQ01000016">
    <property type="protein sequence ID" value="HGT40173.1"/>
    <property type="molecule type" value="Genomic_DNA"/>
</dbReference>